<keyword evidence="2" id="KW-1185">Reference proteome</keyword>
<sequence>MRYINDCFERSLKWLKVLPSLLFVPPIPPFPHSPITARSAVFAAVEFCRYAERERP</sequence>
<accession>A0ABT7BAU7</accession>
<dbReference type="Proteomes" id="UP001235849">
    <property type="component" value="Unassembled WGS sequence"/>
</dbReference>
<dbReference type="RefSeq" id="WP_283768569.1">
    <property type="nucleotide sequence ID" value="NZ_JAQOSO010000101.1"/>
</dbReference>
<evidence type="ECO:0000313" key="2">
    <source>
        <dbReference type="Proteomes" id="UP001235849"/>
    </source>
</evidence>
<protein>
    <submittedName>
        <fullName evidence="1">Uncharacterized protein</fullName>
    </submittedName>
</protein>
<reference evidence="1 2" key="1">
    <citation type="submission" date="2023-01" db="EMBL/GenBank/DDBJ databases">
        <title>Novel diversity within Roseofilum (Cyanobacteria; Desertifilaceae) from marine benthic mats with descriptions of four novel species.</title>
        <authorList>
            <person name="Wang Y."/>
            <person name="Berthold D.E."/>
            <person name="Hu J."/>
            <person name="Lefler F.W."/>
            <person name="Laughinghouse H.D. IV."/>
        </authorList>
    </citation>
    <scope>NUCLEOTIDE SEQUENCE [LARGE SCALE GENOMIC DNA]</scope>
    <source>
        <strain evidence="1 2">BLCC-M114</strain>
    </source>
</reference>
<gene>
    <name evidence="1" type="ORF">PMG25_19545</name>
</gene>
<evidence type="ECO:0000313" key="1">
    <source>
        <dbReference type="EMBL" id="MDJ1176282.1"/>
    </source>
</evidence>
<dbReference type="EMBL" id="JAQOSO010000101">
    <property type="protein sequence ID" value="MDJ1176282.1"/>
    <property type="molecule type" value="Genomic_DNA"/>
</dbReference>
<organism evidence="1 2">
    <name type="scientific">Roseofilum capinflatum BLCC-M114</name>
    <dbReference type="NCBI Taxonomy" id="3022440"/>
    <lineage>
        <taxon>Bacteria</taxon>
        <taxon>Bacillati</taxon>
        <taxon>Cyanobacteriota</taxon>
        <taxon>Cyanophyceae</taxon>
        <taxon>Desertifilales</taxon>
        <taxon>Desertifilaceae</taxon>
        <taxon>Roseofilum</taxon>
        <taxon>Roseofilum capinflatum</taxon>
    </lineage>
</organism>
<comment type="caution">
    <text evidence="1">The sequence shown here is derived from an EMBL/GenBank/DDBJ whole genome shotgun (WGS) entry which is preliminary data.</text>
</comment>
<proteinExistence type="predicted"/>
<name>A0ABT7BAU7_9CYAN</name>